<dbReference type="AlphaFoldDB" id="A0A517SN86"/>
<feature type="region of interest" description="Disordered" evidence="1">
    <location>
        <begin position="19"/>
        <end position="39"/>
    </location>
</feature>
<dbReference type="GO" id="GO:0009055">
    <property type="term" value="F:electron transfer activity"/>
    <property type="evidence" value="ECO:0007669"/>
    <property type="project" value="InterPro"/>
</dbReference>
<dbReference type="InterPro" id="IPR011444">
    <property type="entry name" value="DUF1549"/>
</dbReference>
<accession>A0A517SN86</accession>
<dbReference type="InterPro" id="IPR036909">
    <property type="entry name" value="Cyt_c-like_dom_sf"/>
</dbReference>
<keyword evidence="6" id="KW-1185">Reference proteome</keyword>
<dbReference type="Pfam" id="PF07587">
    <property type="entry name" value="PSD1"/>
    <property type="match status" value="1"/>
</dbReference>
<feature type="domain" description="DUF1553" evidence="3">
    <location>
        <begin position="939"/>
        <end position="1203"/>
    </location>
</feature>
<reference evidence="5 6" key="1">
    <citation type="submission" date="2019-02" db="EMBL/GenBank/DDBJ databases">
        <title>Deep-cultivation of Planctomycetes and their phenomic and genomic characterization uncovers novel biology.</title>
        <authorList>
            <person name="Wiegand S."/>
            <person name="Jogler M."/>
            <person name="Boedeker C."/>
            <person name="Pinto D."/>
            <person name="Vollmers J."/>
            <person name="Rivas-Marin E."/>
            <person name="Kohn T."/>
            <person name="Peeters S.H."/>
            <person name="Heuer A."/>
            <person name="Rast P."/>
            <person name="Oberbeckmann S."/>
            <person name="Bunk B."/>
            <person name="Jeske O."/>
            <person name="Meyerdierks A."/>
            <person name="Storesund J.E."/>
            <person name="Kallscheuer N."/>
            <person name="Luecker S."/>
            <person name="Lage O.M."/>
            <person name="Pohl T."/>
            <person name="Merkel B.J."/>
            <person name="Hornburger P."/>
            <person name="Mueller R.-W."/>
            <person name="Bruemmer F."/>
            <person name="Labrenz M."/>
            <person name="Spormann A.M."/>
            <person name="Op den Camp H."/>
            <person name="Overmann J."/>
            <person name="Amann R."/>
            <person name="Jetten M.S.M."/>
            <person name="Mascher T."/>
            <person name="Medema M.H."/>
            <person name="Devos D.P."/>
            <person name="Kaster A.-K."/>
            <person name="Ovreas L."/>
            <person name="Rohde M."/>
            <person name="Galperin M.Y."/>
            <person name="Jogler C."/>
        </authorList>
    </citation>
    <scope>NUCLEOTIDE SEQUENCE [LARGE SCALE GENOMIC DNA]</scope>
    <source>
        <strain evidence="5 6">SV_7m_r</strain>
    </source>
</reference>
<dbReference type="GO" id="GO:0020037">
    <property type="term" value="F:heme binding"/>
    <property type="evidence" value="ECO:0007669"/>
    <property type="project" value="InterPro"/>
</dbReference>
<evidence type="ECO:0000313" key="6">
    <source>
        <dbReference type="Proteomes" id="UP000315003"/>
    </source>
</evidence>
<dbReference type="InterPro" id="IPR022655">
    <property type="entry name" value="DUF1553"/>
</dbReference>
<evidence type="ECO:0000313" key="5">
    <source>
        <dbReference type="EMBL" id="QDT57580.1"/>
    </source>
</evidence>
<dbReference type="SUPFAM" id="SSF46626">
    <property type="entry name" value="Cytochrome c"/>
    <property type="match status" value="1"/>
</dbReference>
<dbReference type="PANTHER" id="PTHR35889:SF3">
    <property type="entry name" value="F-BOX DOMAIN-CONTAINING PROTEIN"/>
    <property type="match status" value="1"/>
</dbReference>
<evidence type="ECO:0000259" key="3">
    <source>
        <dbReference type="Pfam" id="PF07587"/>
    </source>
</evidence>
<dbReference type="EMBL" id="CP036272">
    <property type="protein sequence ID" value="QDT57580.1"/>
    <property type="molecule type" value="Genomic_DNA"/>
</dbReference>
<sequence length="1260" mass="140033">MDGFWRSVPTLCVSRMTAHHSQASHNGSHAMATERRPKRWPTTEAPLMSDPIRILPNTVFARTSKRLFEQAIASCLALIGLGLISPAVAEDSATVDFVREVRPILSDHCFACHGPDQHKREADLRLDQSQGVESVIDGEFHDRITSDDPELIMPPPAYNKPLTDDQIAILNRWIKAGGKVQSHWAFVPPKQSPVTSKADVHAIDVLIDKEIKAQGLKVGPRADDLTLLRRATLALTGLPPTRQQIQAVKTGKLNYETLVDELLASPSFGQHWGRQWLDLVRYGDTHGLHLDNYREMWPYRDWVIEAINQNMPFDQFITEQLAGDLLPNATLKQQIASGFNRLNVTTSEGGSIYDEVFARNVIDRTDAFGTIFLGLTTQCAVCHDHKFDPITQQDYYSLSAFFNSLDGRALDGNKKDHPPVVKVPTTEQIEQIKQLTEQIADYQTEKQGDLPTVDAAQVEWENQLAAKPVEKPSDEPAADPVTLKALAATSQAGKPLHIDEETIVRSGKEIADKDTHSIVLALPAETDQSDWGTALLSVIAEPTSNRVGRASNGNAVLTEITFETAQVDDDAEPNADVQWQSLKISQAVADYEQPNGKFALSYAIDGKRVGDEGWAVGGHEKNGSRSAAFGLPELTKRLQEGANRLRVRLEYQSIYGSHQFHAVKLDLAEGEPEVPQEWVELGPLQLAGPFAAESAQAAYGRNVAAENATFDPNATFRDGEQEIKWQLAESISEVKTNALPYRDDGVTINVFYQSLKSPKAQSIDLLLGSSDATIVFLNKKRIADVRRTGPMKPLANTYKLDLVKGDNHLFIKTITSQRDPMLTYAFRSPALPVPESIRQLVATARDERSELQKESLRTYYRQVHCDHEDWTALQDLIAGSKKAKQDIENKIATTLVWKELAKPRQAHVLMRGQYDQPGDSVPREVPAFLPSMPDSAPKNRLGLARWLTTPENPLTARVAVNRFWQVLMGTGIVRSSEDFGSQGEPPSHQELLDHLALEFQAGGWDVKALLKQIVTSETFCRDAKVDPANHELDPANRYFARGPRFRLDAEVLRDQSLALSGLLNLAFSGPSVKPPQPKGLWYAVGYTRSDTANFVADQDPEKQFRRSVYIFWKRTSAPPTMSTFDAPSRESCTARRERTNTPLQALLLMNEQQYLQSAKHLAHRALTTNDVKAGDDAQRITWLFETVTTHPPSDHQLSAALKLLEQMRSHYGEQAELTTGAATDLLAVDEGEIAMQDAAEHAAWMMLCSALLNLDQVVNQ</sequence>
<proteinExistence type="predicted"/>
<name>A0A517SN86_9BACT</name>
<evidence type="ECO:0000259" key="2">
    <source>
        <dbReference type="Pfam" id="PF07583"/>
    </source>
</evidence>
<dbReference type="Proteomes" id="UP000315003">
    <property type="component" value="Chromosome"/>
</dbReference>
<feature type="domain" description="Cytochrome C Planctomycete-type" evidence="4">
    <location>
        <begin position="109"/>
        <end position="156"/>
    </location>
</feature>
<evidence type="ECO:0000256" key="1">
    <source>
        <dbReference type="SAM" id="MobiDB-lite"/>
    </source>
</evidence>
<feature type="domain" description="DUF1549" evidence="2">
    <location>
        <begin position="203"/>
        <end position="405"/>
    </location>
</feature>
<protein>
    <submittedName>
        <fullName evidence="5">Planctomycete cytochrome C</fullName>
    </submittedName>
</protein>
<dbReference type="PANTHER" id="PTHR35889">
    <property type="entry name" value="CYCLOINULO-OLIGOSACCHARIDE FRUCTANOTRANSFERASE-RELATED"/>
    <property type="match status" value="1"/>
</dbReference>
<dbReference type="Pfam" id="PF07635">
    <property type="entry name" value="PSCyt1"/>
    <property type="match status" value="1"/>
</dbReference>
<gene>
    <name evidence="5" type="ORF">SV7mr_00620</name>
</gene>
<dbReference type="InterPro" id="IPR011429">
    <property type="entry name" value="Cyt_c_Planctomycete-type"/>
</dbReference>
<organism evidence="5 6">
    <name type="scientific">Stieleria bergensis</name>
    <dbReference type="NCBI Taxonomy" id="2528025"/>
    <lineage>
        <taxon>Bacteria</taxon>
        <taxon>Pseudomonadati</taxon>
        <taxon>Planctomycetota</taxon>
        <taxon>Planctomycetia</taxon>
        <taxon>Pirellulales</taxon>
        <taxon>Pirellulaceae</taxon>
        <taxon>Stieleria</taxon>
    </lineage>
</organism>
<dbReference type="Pfam" id="PF07583">
    <property type="entry name" value="PSCyt2"/>
    <property type="match status" value="1"/>
</dbReference>
<dbReference type="OrthoDB" id="127107at2"/>
<evidence type="ECO:0000259" key="4">
    <source>
        <dbReference type="Pfam" id="PF07635"/>
    </source>
</evidence>